<dbReference type="InParanoid" id="D1C5A4"/>
<dbReference type="InterPro" id="IPR036615">
    <property type="entry name" value="Mur_ligase_C_dom_sf"/>
</dbReference>
<keyword evidence="8 14" id="KW-0067">ATP-binding</keyword>
<evidence type="ECO:0000256" key="3">
    <source>
        <dbReference type="ARBA" id="ARBA00012211"/>
    </source>
</evidence>
<evidence type="ECO:0000256" key="10">
    <source>
        <dbReference type="ARBA" id="ARBA00022984"/>
    </source>
</evidence>
<keyword evidence="6 14" id="KW-0132">Cell division</keyword>
<sequence>MRQLPGTAPVLPPPPATLHLIGIGGIGMSGLARILAARGYRVSGSDAVDSPVVQALRAEGFPVTVGHDPANLDDPDLVVVTAAAPESNPEVAAARARGIPIIKRAALLGRLCDERVCLAVAGTHGKSTTSGMLALALVHAGEDPSFAVGAVVKELGTNARPGAGPFFVAEADEYDYSFLWLHPDVAVVTNIEHDHPDLFPSRESVLEAFTRFVSGMRPDGTLVVSADDPGCRDLLARLGDRRPRVVTFGSDPNADWSIVRDEETGSGDLVRAPGGRTLRLRLAVPGWHNRLNALAALAAGEAAGVAPERLLPGLAAFGGVGRRFEVRGQARGVTVVDDYAHHPTEIRATIEAARERYPAARLWAVFQPHTYSRTREMLDDFAAALSLADYVVLAPIYAARETNDLGVSSADIAGRMAGRPVVVVESPAAAGEVVAADAEAGDVVLILGAGDIWKAGERLLGLLGAGEQGIGGT</sequence>
<name>D1C5A4_SPHTD</name>
<evidence type="ECO:0000256" key="14">
    <source>
        <dbReference type="HAMAP-Rule" id="MF_00046"/>
    </source>
</evidence>
<evidence type="ECO:0000256" key="5">
    <source>
        <dbReference type="ARBA" id="ARBA00022598"/>
    </source>
</evidence>
<dbReference type="InterPro" id="IPR013221">
    <property type="entry name" value="Mur_ligase_cen"/>
</dbReference>
<dbReference type="GO" id="GO:0005524">
    <property type="term" value="F:ATP binding"/>
    <property type="evidence" value="ECO:0007669"/>
    <property type="project" value="UniProtKB-UniRule"/>
</dbReference>
<keyword evidence="12 14" id="KW-0961">Cell wall biogenesis/degradation</keyword>
<dbReference type="Gene3D" id="3.90.190.20">
    <property type="entry name" value="Mur ligase, C-terminal domain"/>
    <property type="match status" value="1"/>
</dbReference>
<dbReference type="OrthoDB" id="9804126at2"/>
<keyword evidence="7 14" id="KW-0547">Nucleotide-binding</keyword>
<evidence type="ECO:0000259" key="15">
    <source>
        <dbReference type="Pfam" id="PF01225"/>
    </source>
</evidence>
<dbReference type="HAMAP" id="MF_00046">
    <property type="entry name" value="MurC"/>
    <property type="match status" value="1"/>
</dbReference>
<feature type="domain" description="Mur ligase central" evidence="17">
    <location>
        <begin position="120"/>
        <end position="299"/>
    </location>
</feature>
<reference evidence="19" key="1">
    <citation type="submission" date="2009-11" db="EMBL/GenBank/DDBJ databases">
        <title>The complete chromosome 1 of Sphaerobacter thermophilus DSM 20745.</title>
        <authorList>
            <person name="Lucas S."/>
            <person name="Copeland A."/>
            <person name="Lapidus A."/>
            <person name="Glavina del Rio T."/>
            <person name="Dalin E."/>
            <person name="Tice H."/>
            <person name="Bruce D."/>
            <person name="Goodwin L."/>
            <person name="Pitluck S."/>
            <person name="Kyrpides N."/>
            <person name="Mavromatis K."/>
            <person name="Ivanova N."/>
            <person name="Mikhailova N."/>
            <person name="LaButti K.M."/>
            <person name="Clum A."/>
            <person name="Sun H.I."/>
            <person name="Brettin T."/>
            <person name="Detter J.C."/>
            <person name="Han C."/>
            <person name="Larimer F."/>
            <person name="Land M."/>
            <person name="Hauser L."/>
            <person name="Markowitz V."/>
            <person name="Cheng J.F."/>
            <person name="Hugenholtz P."/>
            <person name="Woyke T."/>
            <person name="Wu D."/>
            <person name="Steenblock K."/>
            <person name="Schneider S."/>
            <person name="Pukall R."/>
            <person name="Goeker M."/>
            <person name="Klenk H.P."/>
            <person name="Eisen J.A."/>
        </authorList>
    </citation>
    <scope>NUCLEOTIDE SEQUENCE [LARGE SCALE GENOMIC DNA]</scope>
    <source>
        <strain evidence="19">ATCC 49802 / DSM 20745 / S 6022</strain>
    </source>
</reference>
<dbReference type="Gene3D" id="3.40.50.720">
    <property type="entry name" value="NAD(P)-binding Rossmann-like Domain"/>
    <property type="match status" value="1"/>
</dbReference>
<comment type="pathway">
    <text evidence="2 14">Cell wall biogenesis; peptidoglycan biosynthesis.</text>
</comment>
<proteinExistence type="inferred from homology"/>
<dbReference type="eggNOG" id="COG0773">
    <property type="taxonomic scope" value="Bacteria"/>
</dbReference>
<dbReference type="Gene3D" id="3.40.1190.10">
    <property type="entry name" value="Mur-like, catalytic domain"/>
    <property type="match status" value="1"/>
</dbReference>
<feature type="domain" description="Mur ligase N-terminal catalytic" evidence="15">
    <location>
        <begin position="18"/>
        <end position="113"/>
    </location>
</feature>
<dbReference type="Proteomes" id="UP000002027">
    <property type="component" value="Chromosome 1"/>
</dbReference>
<dbReference type="Pfam" id="PF01225">
    <property type="entry name" value="Mur_ligase"/>
    <property type="match status" value="1"/>
</dbReference>
<reference evidence="18 19" key="2">
    <citation type="journal article" date="2010" name="Stand. Genomic Sci.">
        <title>Complete genome sequence of Desulfohalobium retbaense type strain (HR(100)).</title>
        <authorList>
            <person name="Spring S."/>
            <person name="Nolan M."/>
            <person name="Lapidus A."/>
            <person name="Glavina Del Rio T."/>
            <person name="Copeland A."/>
            <person name="Tice H."/>
            <person name="Cheng J.F."/>
            <person name="Lucas S."/>
            <person name="Land M."/>
            <person name="Chen F."/>
            <person name="Bruce D."/>
            <person name="Goodwin L."/>
            <person name="Pitluck S."/>
            <person name="Ivanova N."/>
            <person name="Mavromatis K."/>
            <person name="Mikhailova N."/>
            <person name="Pati A."/>
            <person name="Chen A."/>
            <person name="Palaniappan K."/>
            <person name="Hauser L."/>
            <person name="Chang Y.J."/>
            <person name="Jeffries C.D."/>
            <person name="Munk C."/>
            <person name="Kiss H."/>
            <person name="Chain P."/>
            <person name="Han C."/>
            <person name="Brettin T."/>
            <person name="Detter J.C."/>
            <person name="Schuler E."/>
            <person name="Goker M."/>
            <person name="Rohde M."/>
            <person name="Bristow J."/>
            <person name="Eisen J.A."/>
            <person name="Markowitz V."/>
            <person name="Hugenholtz P."/>
            <person name="Kyrpides N.C."/>
            <person name="Klenk H.P."/>
        </authorList>
    </citation>
    <scope>NUCLEOTIDE SEQUENCE [LARGE SCALE GENOMIC DNA]</scope>
    <source>
        <strain evidence="19">ATCC 49802 / DSM 20745 / S 6022</strain>
    </source>
</reference>
<evidence type="ECO:0000259" key="16">
    <source>
        <dbReference type="Pfam" id="PF02875"/>
    </source>
</evidence>
<accession>D1C5A4</accession>
<evidence type="ECO:0000256" key="7">
    <source>
        <dbReference type="ARBA" id="ARBA00022741"/>
    </source>
</evidence>
<dbReference type="HOGENOM" id="CLU_028104_2_2_0"/>
<dbReference type="NCBIfam" id="TIGR01082">
    <property type="entry name" value="murC"/>
    <property type="match status" value="1"/>
</dbReference>
<dbReference type="Pfam" id="PF02875">
    <property type="entry name" value="Mur_ligase_C"/>
    <property type="match status" value="1"/>
</dbReference>
<dbReference type="GO" id="GO:0051301">
    <property type="term" value="P:cell division"/>
    <property type="evidence" value="ECO:0007669"/>
    <property type="project" value="UniProtKB-KW"/>
</dbReference>
<dbReference type="KEGG" id="sti:Sthe_1991"/>
<dbReference type="SUPFAM" id="SSF51984">
    <property type="entry name" value="MurCD N-terminal domain"/>
    <property type="match status" value="1"/>
</dbReference>
<dbReference type="GO" id="GO:0008763">
    <property type="term" value="F:UDP-N-acetylmuramate-L-alanine ligase activity"/>
    <property type="evidence" value="ECO:0007669"/>
    <property type="project" value="UniProtKB-UniRule"/>
</dbReference>
<evidence type="ECO:0000256" key="13">
    <source>
        <dbReference type="ARBA" id="ARBA00047833"/>
    </source>
</evidence>
<dbReference type="EMBL" id="CP001823">
    <property type="protein sequence ID" value="ACZ39421.1"/>
    <property type="molecule type" value="Genomic_DNA"/>
</dbReference>
<dbReference type="AlphaFoldDB" id="D1C5A4"/>
<dbReference type="PANTHER" id="PTHR43445">
    <property type="entry name" value="UDP-N-ACETYLMURAMATE--L-ALANINE LIGASE-RELATED"/>
    <property type="match status" value="1"/>
</dbReference>
<comment type="subcellular location">
    <subcellularLocation>
        <location evidence="1 14">Cytoplasm</location>
    </subcellularLocation>
</comment>
<dbReference type="SUPFAM" id="SSF53623">
    <property type="entry name" value="MurD-like peptide ligases, catalytic domain"/>
    <property type="match status" value="1"/>
</dbReference>
<organism evidence="18 19">
    <name type="scientific">Sphaerobacter thermophilus (strain ATCC 49802 / DSM 20745 / KCCM 41009 / NCIMB 13125 / S 6022)</name>
    <dbReference type="NCBI Taxonomy" id="479434"/>
    <lineage>
        <taxon>Bacteria</taxon>
        <taxon>Pseudomonadati</taxon>
        <taxon>Thermomicrobiota</taxon>
        <taxon>Thermomicrobia</taxon>
        <taxon>Sphaerobacterales</taxon>
        <taxon>Sphaerobacterineae</taxon>
        <taxon>Sphaerobacteraceae</taxon>
        <taxon>Sphaerobacter</taxon>
    </lineage>
</organism>
<evidence type="ECO:0000313" key="19">
    <source>
        <dbReference type="Proteomes" id="UP000002027"/>
    </source>
</evidence>
<evidence type="ECO:0000256" key="2">
    <source>
        <dbReference type="ARBA" id="ARBA00004752"/>
    </source>
</evidence>
<evidence type="ECO:0000256" key="6">
    <source>
        <dbReference type="ARBA" id="ARBA00022618"/>
    </source>
</evidence>
<dbReference type="GO" id="GO:0009252">
    <property type="term" value="P:peptidoglycan biosynthetic process"/>
    <property type="evidence" value="ECO:0007669"/>
    <property type="project" value="UniProtKB-UniRule"/>
</dbReference>
<evidence type="ECO:0000259" key="17">
    <source>
        <dbReference type="Pfam" id="PF08245"/>
    </source>
</evidence>
<comment type="similarity">
    <text evidence="14">Belongs to the MurCDEF family.</text>
</comment>
<feature type="binding site" evidence="14">
    <location>
        <begin position="122"/>
        <end position="128"/>
    </location>
    <ligand>
        <name>ATP</name>
        <dbReference type="ChEBI" id="CHEBI:30616"/>
    </ligand>
</feature>
<evidence type="ECO:0000256" key="11">
    <source>
        <dbReference type="ARBA" id="ARBA00023306"/>
    </source>
</evidence>
<evidence type="ECO:0000256" key="1">
    <source>
        <dbReference type="ARBA" id="ARBA00004496"/>
    </source>
</evidence>
<dbReference type="InterPro" id="IPR036565">
    <property type="entry name" value="Mur-like_cat_sf"/>
</dbReference>
<comment type="function">
    <text evidence="14">Cell wall formation.</text>
</comment>
<dbReference type="InterPro" id="IPR004101">
    <property type="entry name" value="Mur_ligase_C"/>
</dbReference>
<dbReference type="STRING" id="479434.Sthe_1991"/>
<dbReference type="InterPro" id="IPR005758">
    <property type="entry name" value="UDP-N-AcMur_Ala_ligase_MurC"/>
</dbReference>
<keyword evidence="5 14" id="KW-0436">Ligase</keyword>
<evidence type="ECO:0000313" key="18">
    <source>
        <dbReference type="EMBL" id="ACZ39421.1"/>
    </source>
</evidence>
<evidence type="ECO:0000256" key="8">
    <source>
        <dbReference type="ARBA" id="ARBA00022840"/>
    </source>
</evidence>
<dbReference type="Pfam" id="PF08245">
    <property type="entry name" value="Mur_ligase_M"/>
    <property type="match status" value="1"/>
</dbReference>
<comment type="catalytic activity">
    <reaction evidence="13 14">
        <text>UDP-N-acetyl-alpha-D-muramate + L-alanine + ATP = UDP-N-acetyl-alpha-D-muramoyl-L-alanine + ADP + phosphate + H(+)</text>
        <dbReference type="Rhea" id="RHEA:23372"/>
        <dbReference type="ChEBI" id="CHEBI:15378"/>
        <dbReference type="ChEBI" id="CHEBI:30616"/>
        <dbReference type="ChEBI" id="CHEBI:43474"/>
        <dbReference type="ChEBI" id="CHEBI:57972"/>
        <dbReference type="ChEBI" id="CHEBI:70757"/>
        <dbReference type="ChEBI" id="CHEBI:83898"/>
        <dbReference type="ChEBI" id="CHEBI:456216"/>
        <dbReference type="EC" id="6.3.2.8"/>
    </reaction>
</comment>
<dbReference type="InterPro" id="IPR050061">
    <property type="entry name" value="MurCDEF_pg_biosynth"/>
</dbReference>
<keyword evidence="4 14" id="KW-0963">Cytoplasm</keyword>
<dbReference type="GO" id="GO:0005737">
    <property type="term" value="C:cytoplasm"/>
    <property type="evidence" value="ECO:0007669"/>
    <property type="project" value="UniProtKB-SubCell"/>
</dbReference>
<gene>
    <name evidence="14" type="primary">murC</name>
    <name evidence="18" type="ordered locus">Sthe_1991</name>
</gene>
<protein>
    <recommendedName>
        <fullName evidence="3 14">UDP-N-acetylmuramate--L-alanine ligase</fullName>
        <ecNumber evidence="3 14">6.3.2.8</ecNumber>
    </recommendedName>
    <alternativeName>
        <fullName evidence="14">UDP-N-acetylmuramoyl-L-alanine synthetase</fullName>
    </alternativeName>
</protein>
<evidence type="ECO:0000256" key="4">
    <source>
        <dbReference type="ARBA" id="ARBA00022490"/>
    </source>
</evidence>
<dbReference type="InterPro" id="IPR000713">
    <property type="entry name" value="Mur_ligase_N"/>
</dbReference>
<feature type="domain" description="Mur ligase C-terminal" evidence="16">
    <location>
        <begin position="322"/>
        <end position="450"/>
    </location>
</feature>
<dbReference type="EC" id="6.3.2.8" evidence="3 14"/>
<dbReference type="FunCoup" id="D1C5A4">
    <property type="interactions" value="303"/>
</dbReference>
<keyword evidence="11 14" id="KW-0131">Cell cycle</keyword>
<dbReference type="PANTHER" id="PTHR43445:SF3">
    <property type="entry name" value="UDP-N-ACETYLMURAMATE--L-ALANINE LIGASE"/>
    <property type="match status" value="1"/>
</dbReference>
<keyword evidence="9 14" id="KW-0133">Cell shape</keyword>
<dbReference type="GO" id="GO:0008360">
    <property type="term" value="P:regulation of cell shape"/>
    <property type="evidence" value="ECO:0007669"/>
    <property type="project" value="UniProtKB-KW"/>
</dbReference>
<dbReference type="GO" id="GO:0071555">
    <property type="term" value="P:cell wall organization"/>
    <property type="evidence" value="ECO:0007669"/>
    <property type="project" value="UniProtKB-KW"/>
</dbReference>
<keyword evidence="19" id="KW-1185">Reference proteome</keyword>
<dbReference type="SUPFAM" id="SSF53244">
    <property type="entry name" value="MurD-like peptide ligases, peptide-binding domain"/>
    <property type="match status" value="1"/>
</dbReference>
<dbReference type="UniPathway" id="UPA00219"/>
<keyword evidence="10 14" id="KW-0573">Peptidoglycan synthesis</keyword>
<evidence type="ECO:0000256" key="12">
    <source>
        <dbReference type="ARBA" id="ARBA00023316"/>
    </source>
</evidence>
<evidence type="ECO:0000256" key="9">
    <source>
        <dbReference type="ARBA" id="ARBA00022960"/>
    </source>
</evidence>
<dbReference type="RefSeq" id="WP_012872467.1">
    <property type="nucleotide sequence ID" value="NC_013523.1"/>
</dbReference>